<proteinExistence type="predicted"/>
<dbReference type="EMBL" id="CVRB01000005">
    <property type="protein sequence ID" value="CRK84670.1"/>
    <property type="molecule type" value="Genomic_DNA"/>
</dbReference>
<evidence type="ECO:0000256" key="1">
    <source>
        <dbReference type="SAM" id="Phobius"/>
    </source>
</evidence>
<evidence type="ECO:0000313" key="3">
    <source>
        <dbReference type="Proteomes" id="UP000199087"/>
    </source>
</evidence>
<dbReference type="AlphaFoldDB" id="A0A0U1P334"/>
<organism evidence="2 3">
    <name type="scientific">Neobacillus massiliamazoniensis</name>
    <dbReference type="NCBI Taxonomy" id="1499688"/>
    <lineage>
        <taxon>Bacteria</taxon>
        <taxon>Bacillati</taxon>
        <taxon>Bacillota</taxon>
        <taxon>Bacilli</taxon>
        <taxon>Bacillales</taxon>
        <taxon>Bacillaceae</taxon>
        <taxon>Neobacillus</taxon>
    </lineage>
</organism>
<reference evidence="3" key="1">
    <citation type="submission" date="2015-05" db="EMBL/GenBank/DDBJ databases">
        <authorList>
            <person name="Urmite Genomes"/>
        </authorList>
    </citation>
    <scope>NUCLEOTIDE SEQUENCE [LARGE SCALE GENOMIC DNA]</scope>
    <source>
        <strain evidence="3">LF1</strain>
    </source>
</reference>
<dbReference type="STRING" id="1499688.BN000_04715"/>
<accession>A0A0U1P334</accession>
<dbReference type="Proteomes" id="UP000199087">
    <property type="component" value="Unassembled WGS sequence"/>
</dbReference>
<sequence>MTFWRMKEYEIQDNIIKTYLVFGKFGVLILPLKAFTIMLYL</sequence>
<gene>
    <name evidence="2" type="ORF">BN000_04715</name>
</gene>
<name>A0A0U1P334_9BACI</name>
<protein>
    <submittedName>
        <fullName evidence="2">Uncharacterized protein</fullName>
    </submittedName>
</protein>
<keyword evidence="1" id="KW-0472">Membrane</keyword>
<evidence type="ECO:0000313" key="2">
    <source>
        <dbReference type="EMBL" id="CRK84670.1"/>
    </source>
</evidence>
<feature type="transmembrane region" description="Helical" evidence="1">
    <location>
        <begin position="21"/>
        <end position="40"/>
    </location>
</feature>
<keyword evidence="1" id="KW-0812">Transmembrane</keyword>
<keyword evidence="3" id="KW-1185">Reference proteome</keyword>
<keyword evidence="1" id="KW-1133">Transmembrane helix</keyword>